<dbReference type="PANTHER" id="PTHR10642:SF26">
    <property type="entry name" value="RIBONUCLEASE H1"/>
    <property type="match status" value="1"/>
</dbReference>
<dbReference type="GO" id="GO:0003676">
    <property type="term" value="F:nucleic acid binding"/>
    <property type="evidence" value="ECO:0007669"/>
    <property type="project" value="InterPro"/>
</dbReference>
<dbReference type="GO" id="GO:0004523">
    <property type="term" value="F:RNA-DNA hybrid ribonuclease activity"/>
    <property type="evidence" value="ECO:0007669"/>
    <property type="project" value="UniProtKB-EC"/>
</dbReference>
<dbReference type="KEGG" id="ssl:SS1G_02073"/>
<dbReference type="InterPro" id="IPR050092">
    <property type="entry name" value="RNase_H"/>
</dbReference>
<dbReference type="Gene3D" id="3.30.420.10">
    <property type="entry name" value="Ribonuclease H-like superfamily/Ribonuclease H"/>
    <property type="match status" value="1"/>
</dbReference>
<dbReference type="AlphaFoldDB" id="A0A1D9PSH2"/>
<evidence type="ECO:0000256" key="4">
    <source>
        <dbReference type="ARBA" id="ARBA00022722"/>
    </source>
</evidence>
<dbReference type="CDD" id="cd13934">
    <property type="entry name" value="RNase_H_Dikarya_like"/>
    <property type="match status" value="1"/>
</dbReference>
<name>A0A1D9PSH2_SCLS1</name>
<evidence type="ECO:0000256" key="8">
    <source>
        <dbReference type="SAM" id="MobiDB-lite"/>
    </source>
</evidence>
<keyword evidence="7" id="KW-0378">Hydrolase</keyword>
<evidence type="ECO:0000313" key="10">
    <source>
        <dbReference type="EMBL" id="APA05610.1"/>
    </source>
</evidence>
<feature type="domain" description="RNase H type-1" evidence="9">
    <location>
        <begin position="65"/>
        <end position="232"/>
    </location>
</feature>
<protein>
    <recommendedName>
        <fullName evidence="3">ribonuclease H</fullName>
        <ecNumber evidence="3">3.1.26.4</ecNumber>
    </recommendedName>
</protein>
<evidence type="ECO:0000256" key="6">
    <source>
        <dbReference type="ARBA" id="ARBA00022759"/>
    </source>
</evidence>
<dbReference type="Proteomes" id="UP000177798">
    <property type="component" value="Chromosome 1"/>
</dbReference>
<dbReference type="Pfam" id="PF00075">
    <property type="entry name" value="RNase_H"/>
    <property type="match status" value="1"/>
</dbReference>
<keyword evidence="4" id="KW-0540">Nuclease</keyword>
<evidence type="ECO:0000256" key="3">
    <source>
        <dbReference type="ARBA" id="ARBA00012180"/>
    </source>
</evidence>
<dbReference type="PANTHER" id="PTHR10642">
    <property type="entry name" value="RIBONUCLEASE H1"/>
    <property type="match status" value="1"/>
</dbReference>
<dbReference type="SUPFAM" id="SSF53098">
    <property type="entry name" value="Ribonuclease H-like"/>
    <property type="match status" value="1"/>
</dbReference>
<dbReference type="EMBL" id="CP017814">
    <property type="protein sequence ID" value="APA05610.1"/>
    <property type="molecule type" value="Genomic_DNA"/>
</dbReference>
<dbReference type="OrthoDB" id="245563at2759"/>
<feature type="region of interest" description="Disordered" evidence="8">
    <location>
        <begin position="1"/>
        <end position="21"/>
    </location>
</feature>
<dbReference type="EC" id="3.1.26.4" evidence="3"/>
<dbReference type="GO" id="GO:0046872">
    <property type="term" value="F:metal ion binding"/>
    <property type="evidence" value="ECO:0007669"/>
    <property type="project" value="UniProtKB-KW"/>
</dbReference>
<dbReference type="InterPro" id="IPR036397">
    <property type="entry name" value="RNaseH_sf"/>
</dbReference>
<evidence type="ECO:0000313" key="11">
    <source>
        <dbReference type="Proteomes" id="UP000177798"/>
    </source>
</evidence>
<keyword evidence="5" id="KW-0479">Metal-binding</keyword>
<reference evidence="11" key="1">
    <citation type="journal article" date="2017" name="Genome Biol. Evol.">
        <title>The complete genome sequence of the phytopathogenic fungus Sclerotinia sclerotiorum reveals insights into the genome architecture of broad host range pathogens.</title>
        <authorList>
            <person name="Derbyshire M."/>
            <person name="Denton-Giles M."/>
            <person name="Hegedus D."/>
            <person name="Seifbarghy S."/>
            <person name="Rollins J."/>
            <person name="van Kan J."/>
            <person name="Seidl M.F."/>
            <person name="Faino L."/>
            <person name="Mbengue M."/>
            <person name="Navaud O."/>
            <person name="Raffaele S."/>
            <person name="Hammond-Kosack K."/>
            <person name="Heard S."/>
            <person name="Oliver R."/>
        </authorList>
    </citation>
    <scope>NUCLEOTIDE SEQUENCE [LARGE SCALE GENOMIC DNA]</scope>
    <source>
        <strain evidence="11">ATCC 18683 / 1980 / Ss-1</strain>
    </source>
</reference>
<dbReference type="InterPro" id="IPR002156">
    <property type="entry name" value="RNaseH_domain"/>
</dbReference>
<gene>
    <name evidence="10" type="ORF">sscle_01g003800</name>
</gene>
<evidence type="ECO:0000256" key="1">
    <source>
        <dbReference type="ARBA" id="ARBA00000077"/>
    </source>
</evidence>
<comment type="catalytic activity">
    <reaction evidence="1">
        <text>Endonucleolytic cleavage to 5'-phosphomonoester.</text>
        <dbReference type="EC" id="3.1.26.4"/>
    </reaction>
</comment>
<evidence type="ECO:0000256" key="2">
    <source>
        <dbReference type="ARBA" id="ARBA00005300"/>
    </source>
</evidence>
<organism evidence="10 11">
    <name type="scientific">Sclerotinia sclerotiorum (strain ATCC 18683 / 1980 / Ss-1)</name>
    <name type="common">White mold</name>
    <name type="synonym">Whetzelinia sclerotiorum</name>
    <dbReference type="NCBI Taxonomy" id="665079"/>
    <lineage>
        <taxon>Eukaryota</taxon>
        <taxon>Fungi</taxon>
        <taxon>Dikarya</taxon>
        <taxon>Ascomycota</taxon>
        <taxon>Pezizomycotina</taxon>
        <taxon>Leotiomycetes</taxon>
        <taxon>Helotiales</taxon>
        <taxon>Sclerotiniaceae</taxon>
        <taxon>Sclerotinia</taxon>
    </lineage>
</organism>
<keyword evidence="6" id="KW-0255">Endonuclease</keyword>
<evidence type="ECO:0000256" key="7">
    <source>
        <dbReference type="ARBA" id="ARBA00022801"/>
    </source>
</evidence>
<proteinExistence type="inferred from homology"/>
<dbReference type="PROSITE" id="PS50879">
    <property type="entry name" value="RNASE_H_1"/>
    <property type="match status" value="1"/>
</dbReference>
<accession>A0A1D9PSH2</accession>
<dbReference type="RefSeq" id="XP_001597877.1">
    <property type="nucleotide sequence ID" value="XM_001597827.1"/>
</dbReference>
<dbReference type="OMA" id="RKFDLHQ"/>
<dbReference type="VEuPathDB" id="FungiDB:sscle_01g003800"/>
<evidence type="ECO:0000256" key="5">
    <source>
        <dbReference type="ARBA" id="ARBA00022723"/>
    </source>
</evidence>
<evidence type="ECO:0000259" key="9">
    <source>
        <dbReference type="PROSITE" id="PS50879"/>
    </source>
</evidence>
<dbReference type="InterPro" id="IPR012337">
    <property type="entry name" value="RNaseH-like_sf"/>
</dbReference>
<comment type="similarity">
    <text evidence="2">Belongs to the RNase H family.</text>
</comment>
<sequence>MLDRYLSRENRRDQNRSPDDKKIYSRKFDLHQYFSPASRNTKKFIYYDKLKGISMIHDATTISGDPKTLVVAVQGACPHDGSDLATESSLGIFFGEDSSFNLCDRIERPGGELHTSDFAELMAVFRALELINESSFFETWRADAENGPAFTVIIMTDSIYVYECLTVLIWQWRQNNFKDLDAMGKPVVNGELIDRIDKNIFDLAERNICVRFWSVPSEDNVEAVELANRALIPGC</sequence>